<organism evidence="3 4">
    <name type="scientific">Nematostella vectensis</name>
    <name type="common">Starlet sea anemone</name>
    <dbReference type="NCBI Taxonomy" id="45351"/>
    <lineage>
        <taxon>Eukaryota</taxon>
        <taxon>Metazoa</taxon>
        <taxon>Cnidaria</taxon>
        <taxon>Anthozoa</taxon>
        <taxon>Hexacorallia</taxon>
        <taxon>Actiniaria</taxon>
        <taxon>Edwardsiidae</taxon>
        <taxon>Nematostella</taxon>
    </lineage>
</organism>
<sequence length="548" mass="62987">MLIIRIDKHLQLLQSTLRIFPGKKSVVKEIGNMFEITLFSIKRGPTSKTSRVVDGVSYLRQHGFVCVFIISSQSVDCYIVEISTKVPLRKIAIVSFSIIKCNGILVETSVTTNLRYHSFPKKKAMFFIGGLFTSIMLISSWNKLENKNLMFKRHFKEQPQTSEPTQDPFLSDWLRVRRARTDWKQLLGPCSKNLTWSAKIMDKTLRTSGNMSFISSWVLQTAGKFSRFYIQSVTAKGVEQTHGGDSWRVKISGTANVFANVFDLDNGLYEVLFLPMEAGEYTAQVMLDYSLCDGLRDPPPEWFIVGLRQQPHFRDLSKGMGTLWSYGDSLNFNNYRYNFNTSRLCRHMFRQCRYNINFVYHIKYRAELDMTETDDLDFKVTRVLDHFRSVILAPDVNHVNSVIFLNMGLHYVMSLPLEQYKDLIQKTIAVIKEVSLDARGNSARSFKGHVIWKTTTSINKQKAKSLQATKWRFCTAPRVQLFNAYATSAMCKAGIPVVDLYPITDTYPDGTYDVVHYRPPASQPLVPLLVNYLRQEGEDEIPHDRLDI</sequence>
<dbReference type="Proteomes" id="UP000001593">
    <property type="component" value="Unassembled WGS sequence"/>
</dbReference>
<dbReference type="PANTHER" id="PTHR16165:SF5">
    <property type="entry name" value="NXPE FAMILY MEMBER 3"/>
    <property type="match status" value="1"/>
</dbReference>
<dbReference type="PANTHER" id="PTHR16165">
    <property type="entry name" value="NXPE FAMILY MEMBER"/>
    <property type="match status" value="1"/>
</dbReference>
<evidence type="ECO:0000313" key="4">
    <source>
        <dbReference type="Proteomes" id="UP000001593"/>
    </source>
</evidence>
<evidence type="ECO:0000313" key="3">
    <source>
        <dbReference type="EMBL" id="EDO28660.1"/>
    </source>
</evidence>
<dbReference type="HOGENOM" id="CLU_497254_0_0_1"/>
<dbReference type="Gene3D" id="3.40.50.1110">
    <property type="entry name" value="SGNH hydrolase"/>
    <property type="match status" value="1"/>
</dbReference>
<dbReference type="PhylomeDB" id="A7T5V0"/>
<gene>
    <name evidence="3" type="ORF">NEMVEDRAFT_v1g222736</name>
</gene>
<dbReference type="Pfam" id="PF00630">
    <property type="entry name" value="Filamin"/>
    <property type="match status" value="1"/>
</dbReference>
<dbReference type="Gene3D" id="2.60.40.10">
    <property type="entry name" value="Immunoglobulins"/>
    <property type="match status" value="1"/>
</dbReference>
<keyword evidence="4" id="KW-1185">Reference proteome</keyword>
<dbReference type="PROSITE" id="PS50194">
    <property type="entry name" value="FILAMIN_REPEAT"/>
    <property type="match status" value="1"/>
</dbReference>
<keyword evidence="2" id="KW-0812">Transmembrane</keyword>
<dbReference type="InterPro" id="IPR013783">
    <property type="entry name" value="Ig-like_fold"/>
</dbReference>
<dbReference type="SUPFAM" id="SSF81296">
    <property type="entry name" value="E set domains"/>
    <property type="match status" value="1"/>
</dbReference>
<dbReference type="InterPro" id="IPR036514">
    <property type="entry name" value="SGNH_hydro_sf"/>
</dbReference>
<accession>A7T5V0</accession>
<feature type="transmembrane region" description="Helical" evidence="2">
    <location>
        <begin position="124"/>
        <end position="141"/>
    </location>
</feature>
<keyword evidence="2" id="KW-1133">Transmembrane helix</keyword>
<dbReference type="OMA" id="DVVHYPN"/>
<feature type="repeat" description="Filamin" evidence="1">
    <location>
        <begin position="222"/>
        <end position="304"/>
    </location>
</feature>
<dbReference type="AlphaFoldDB" id="A7T5V0"/>
<dbReference type="InterPro" id="IPR017868">
    <property type="entry name" value="Filamin/ABP280_repeat-like"/>
</dbReference>
<evidence type="ECO:0000256" key="2">
    <source>
        <dbReference type="SAM" id="Phobius"/>
    </source>
</evidence>
<proteinExistence type="predicted"/>
<name>A7T5V0_NEMVE</name>
<reference evidence="3 4" key="1">
    <citation type="journal article" date="2007" name="Science">
        <title>Sea anemone genome reveals ancestral eumetazoan gene repertoire and genomic organization.</title>
        <authorList>
            <person name="Putnam N.H."/>
            <person name="Srivastava M."/>
            <person name="Hellsten U."/>
            <person name="Dirks B."/>
            <person name="Chapman J."/>
            <person name="Salamov A."/>
            <person name="Terry A."/>
            <person name="Shapiro H."/>
            <person name="Lindquist E."/>
            <person name="Kapitonov V.V."/>
            <person name="Jurka J."/>
            <person name="Genikhovich G."/>
            <person name="Grigoriev I.V."/>
            <person name="Lucas S.M."/>
            <person name="Steele R.E."/>
            <person name="Finnerty J.R."/>
            <person name="Technau U."/>
            <person name="Martindale M.Q."/>
            <person name="Rokhsar D.S."/>
        </authorList>
    </citation>
    <scope>NUCLEOTIDE SEQUENCE [LARGE SCALE GENOMIC DNA]</scope>
    <source>
        <strain evidence="4">CH2 X CH6</strain>
    </source>
</reference>
<dbReference type="InterPro" id="IPR014756">
    <property type="entry name" value="Ig_E-set"/>
</dbReference>
<keyword evidence="2" id="KW-0472">Membrane</keyword>
<dbReference type="EMBL" id="DS471303">
    <property type="protein sequence ID" value="EDO28660.1"/>
    <property type="molecule type" value="Genomic_DNA"/>
</dbReference>
<dbReference type="InParanoid" id="A7T5V0"/>
<protein>
    <submittedName>
        <fullName evidence="3">Uncharacterized protein</fullName>
    </submittedName>
</protein>
<evidence type="ECO:0000256" key="1">
    <source>
        <dbReference type="PROSITE-ProRule" id="PRU00087"/>
    </source>
</evidence>